<evidence type="ECO:0000259" key="6">
    <source>
        <dbReference type="Pfam" id="PF04542"/>
    </source>
</evidence>
<dbReference type="NCBIfam" id="TIGR02950">
    <property type="entry name" value="SigM_subfam"/>
    <property type="match status" value="1"/>
</dbReference>
<dbReference type="GO" id="GO:0016987">
    <property type="term" value="F:sigma factor activity"/>
    <property type="evidence" value="ECO:0007669"/>
    <property type="project" value="UniProtKB-KW"/>
</dbReference>
<name>A0A920BUL8_9BACI</name>
<dbReference type="InterPro" id="IPR039425">
    <property type="entry name" value="RNA_pol_sigma-70-like"/>
</dbReference>
<evidence type="ECO:0000256" key="4">
    <source>
        <dbReference type="ARBA" id="ARBA00023125"/>
    </source>
</evidence>
<dbReference type="GO" id="GO:0003677">
    <property type="term" value="F:DNA binding"/>
    <property type="evidence" value="ECO:0007669"/>
    <property type="project" value="UniProtKB-KW"/>
</dbReference>
<dbReference type="EMBL" id="BORC01000005">
    <property type="protein sequence ID" value="GIN63063.1"/>
    <property type="molecule type" value="Genomic_DNA"/>
</dbReference>
<dbReference type="RefSeq" id="WP_095312088.1">
    <property type="nucleotide sequence ID" value="NZ_BORC01000005.1"/>
</dbReference>
<dbReference type="InterPro" id="IPR014296">
    <property type="entry name" value="RNA_pol_sigma-M_bacilli"/>
</dbReference>
<proteinExistence type="inferred from homology"/>
<keyword evidence="9" id="KW-1185">Reference proteome</keyword>
<accession>A0A920BUL8</accession>
<evidence type="ECO:0000313" key="8">
    <source>
        <dbReference type="EMBL" id="GIN63063.1"/>
    </source>
</evidence>
<dbReference type="AlphaFoldDB" id="A0A920BUL8"/>
<dbReference type="NCBIfam" id="TIGR02937">
    <property type="entry name" value="sigma70-ECF"/>
    <property type="match status" value="1"/>
</dbReference>
<keyword evidence="3" id="KW-0731">Sigma factor</keyword>
<evidence type="ECO:0000256" key="3">
    <source>
        <dbReference type="ARBA" id="ARBA00023082"/>
    </source>
</evidence>
<feature type="domain" description="RNA polymerase sigma factor 70 region 4 type 2" evidence="7">
    <location>
        <begin position="111"/>
        <end position="163"/>
    </location>
</feature>
<dbReference type="PANTHER" id="PTHR43133">
    <property type="entry name" value="RNA POLYMERASE ECF-TYPE SIGMA FACTO"/>
    <property type="match status" value="1"/>
</dbReference>
<dbReference type="Gene3D" id="1.10.1740.10">
    <property type="match status" value="1"/>
</dbReference>
<reference evidence="8" key="1">
    <citation type="submission" date="2021-03" db="EMBL/GenBank/DDBJ databases">
        <title>Antimicrobial resistance genes in bacteria isolated from Japanese honey, and their potential for conferring macrolide and lincosamide resistance in the American foulbrood pathogen Paenibacillus larvae.</title>
        <authorList>
            <person name="Okamoto M."/>
            <person name="Kumagai M."/>
            <person name="Kanamori H."/>
            <person name="Takamatsu D."/>
        </authorList>
    </citation>
    <scope>NUCLEOTIDE SEQUENCE</scope>
    <source>
        <strain evidence="8">J27TS8</strain>
    </source>
</reference>
<dbReference type="InterPro" id="IPR007627">
    <property type="entry name" value="RNA_pol_sigma70_r2"/>
</dbReference>
<sequence length="177" mass="21631">MRTRKNELEILYRQYAKSLYFFLLKMSGSKELAEDLTQETFVRATISLSEYNREDVRAWLFKVARNVYIDEWRKRQRRKKIPFAEIFTKENEILSPYGLPEEEALKMEEREDLHTFLKFLPEQYRTTLYLREFESFSYKEIAEALDLTESQVKVTIHRARKKLLQLAKENNWREERE</sequence>
<dbReference type="InterPro" id="IPR013324">
    <property type="entry name" value="RNA_pol_sigma_r3/r4-like"/>
</dbReference>
<dbReference type="CDD" id="cd06171">
    <property type="entry name" value="Sigma70_r4"/>
    <property type="match status" value="1"/>
</dbReference>
<dbReference type="InterPro" id="IPR013325">
    <property type="entry name" value="RNA_pol_sigma_r2"/>
</dbReference>
<dbReference type="Proteomes" id="UP000682111">
    <property type="component" value="Unassembled WGS sequence"/>
</dbReference>
<keyword evidence="4" id="KW-0238">DNA-binding</keyword>
<gene>
    <name evidence="8" type="primary">sigM</name>
    <name evidence="8" type="ORF">J27TS8_30560</name>
</gene>
<evidence type="ECO:0000256" key="1">
    <source>
        <dbReference type="ARBA" id="ARBA00010641"/>
    </source>
</evidence>
<keyword evidence="2" id="KW-0805">Transcription regulation</keyword>
<dbReference type="Pfam" id="PF08281">
    <property type="entry name" value="Sigma70_r4_2"/>
    <property type="match status" value="1"/>
</dbReference>
<dbReference type="Pfam" id="PF04542">
    <property type="entry name" value="Sigma70_r2"/>
    <property type="match status" value="1"/>
</dbReference>
<keyword evidence="5" id="KW-0804">Transcription</keyword>
<evidence type="ECO:0000313" key="9">
    <source>
        <dbReference type="Proteomes" id="UP000682111"/>
    </source>
</evidence>
<dbReference type="Gene3D" id="1.10.10.10">
    <property type="entry name" value="Winged helix-like DNA-binding domain superfamily/Winged helix DNA-binding domain"/>
    <property type="match status" value="1"/>
</dbReference>
<dbReference type="InterPro" id="IPR036388">
    <property type="entry name" value="WH-like_DNA-bd_sf"/>
</dbReference>
<dbReference type="SUPFAM" id="SSF88946">
    <property type="entry name" value="Sigma2 domain of RNA polymerase sigma factors"/>
    <property type="match status" value="1"/>
</dbReference>
<evidence type="ECO:0000256" key="2">
    <source>
        <dbReference type="ARBA" id="ARBA00023015"/>
    </source>
</evidence>
<organism evidence="8 9">
    <name type="scientific">Robertmurraya siralis</name>
    <dbReference type="NCBI Taxonomy" id="77777"/>
    <lineage>
        <taxon>Bacteria</taxon>
        <taxon>Bacillati</taxon>
        <taxon>Bacillota</taxon>
        <taxon>Bacilli</taxon>
        <taxon>Bacillales</taxon>
        <taxon>Bacillaceae</taxon>
        <taxon>Robertmurraya</taxon>
    </lineage>
</organism>
<dbReference type="SUPFAM" id="SSF88659">
    <property type="entry name" value="Sigma3 and sigma4 domains of RNA polymerase sigma factors"/>
    <property type="match status" value="1"/>
</dbReference>
<dbReference type="InterPro" id="IPR014284">
    <property type="entry name" value="RNA_pol_sigma-70_dom"/>
</dbReference>
<evidence type="ECO:0000256" key="5">
    <source>
        <dbReference type="ARBA" id="ARBA00023163"/>
    </source>
</evidence>
<dbReference type="GO" id="GO:0006352">
    <property type="term" value="P:DNA-templated transcription initiation"/>
    <property type="evidence" value="ECO:0007669"/>
    <property type="project" value="InterPro"/>
</dbReference>
<dbReference type="PANTHER" id="PTHR43133:SF52">
    <property type="entry name" value="ECF RNA POLYMERASE SIGMA FACTOR SIGL"/>
    <property type="match status" value="1"/>
</dbReference>
<feature type="domain" description="RNA polymerase sigma-70 region 2" evidence="6">
    <location>
        <begin position="11"/>
        <end position="78"/>
    </location>
</feature>
<dbReference type="InterPro" id="IPR013249">
    <property type="entry name" value="RNA_pol_sigma70_r4_t2"/>
</dbReference>
<evidence type="ECO:0000259" key="7">
    <source>
        <dbReference type="Pfam" id="PF08281"/>
    </source>
</evidence>
<comment type="similarity">
    <text evidence="1">Belongs to the sigma-70 factor family. ECF subfamily.</text>
</comment>
<protein>
    <submittedName>
        <fullName evidence="8">RNA polymerase sigma factor</fullName>
    </submittedName>
</protein>
<dbReference type="OrthoDB" id="9795666at2"/>
<comment type="caution">
    <text evidence="8">The sequence shown here is derived from an EMBL/GenBank/DDBJ whole genome shotgun (WGS) entry which is preliminary data.</text>
</comment>